<dbReference type="AlphaFoldDB" id="A0A3Q3B288"/>
<sequence>MWHLKPVPGGLFNWILSSVRVFCASVKTSVLLKTVKTSQSSRLSHRGRRQTSSRGYEASQLNIDLLFPVFHNTHAVRKRALSAHRNKKTGTQRFFEQRMALMKRAVSCLITVYLSVPVFLYLFPWILGHAIFSHLLRFPFSADLGRPQDVLNHTRNFYLSTEEDVSVGVWHTLPVSQWEAATGKTLDWYHETLGDGRPVIIYLHGNAGTRAMSHRVKLVKILSAAGYHVLSLDYRGFGDSTGEPSEAGLTRDALYLYQWVKERSRGTSVCLWGHSLGSGVATNAAIKIQEQGSFVDALILQAPYTRIGEVVVNHPIAKMYKLFSGFETLLWNLLEKNNIIFDNYENLKTLRSPLLILHSEDDRVVPYHMGQKVPCSFAVFGELPAASVAASCAETLGVPCIQLYQVSLQTRTESNSDVPVDMVSYGPTHGVTHSNIHLDPDLSNVVQ</sequence>
<evidence type="ECO:0000259" key="2">
    <source>
        <dbReference type="Pfam" id="PF00561"/>
    </source>
</evidence>
<proteinExistence type="predicted"/>
<keyword evidence="4" id="KW-1185">Reference proteome</keyword>
<dbReference type="Pfam" id="PF00561">
    <property type="entry name" value="Abhydrolase_1"/>
    <property type="match status" value="1"/>
</dbReference>
<evidence type="ECO:0000313" key="3">
    <source>
        <dbReference type="Ensembl" id="ENSKMAP00000023613.1"/>
    </source>
</evidence>
<dbReference type="PANTHER" id="PTHR12277">
    <property type="entry name" value="ALPHA/BETA HYDROLASE DOMAIN-CONTAINING PROTEIN"/>
    <property type="match status" value="1"/>
</dbReference>
<protein>
    <submittedName>
        <fullName evidence="3">Abhydrolase domain containing 12B</fullName>
    </submittedName>
</protein>
<feature type="transmembrane region" description="Helical" evidence="1">
    <location>
        <begin position="105"/>
        <end position="127"/>
    </location>
</feature>
<feature type="transmembrane region" description="Helical" evidence="1">
    <location>
        <begin position="12"/>
        <end position="32"/>
    </location>
</feature>
<dbReference type="GO" id="GO:0006660">
    <property type="term" value="P:phosphatidylserine catabolic process"/>
    <property type="evidence" value="ECO:0007669"/>
    <property type="project" value="TreeGrafter"/>
</dbReference>
<dbReference type="PANTHER" id="PTHR12277:SF69">
    <property type="entry name" value="PROTEIN ABHD12B"/>
    <property type="match status" value="1"/>
</dbReference>
<dbReference type="Ensembl" id="ENSKMAT00000023913.1">
    <property type="protein sequence ID" value="ENSKMAP00000023613.1"/>
    <property type="gene ID" value="ENSKMAG00000017501.1"/>
</dbReference>
<reference evidence="3" key="1">
    <citation type="submission" date="2025-08" db="UniProtKB">
        <authorList>
            <consortium name="Ensembl"/>
        </authorList>
    </citation>
    <scope>IDENTIFICATION</scope>
</reference>
<dbReference type="GO" id="GO:0004622">
    <property type="term" value="F:phosphatidylcholine lysophospholipase activity"/>
    <property type="evidence" value="ECO:0007669"/>
    <property type="project" value="TreeGrafter"/>
</dbReference>
<organism evidence="3 4">
    <name type="scientific">Kryptolebias marmoratus</name>
    <name type="common">Mangrove killifish</name>
    <name type="synonym">Rivulus marmoratus</name>
    <dbReference type="NCBI Taxonomy" id="37003"/>
    <lineage>
        <taxon>Eukaryota</taxon>
        <taxon>Metazoa</taxon>
        <taxon>Chordata</taxon>
        <taxon>Craniata</taxon>
        <taxon>Vertebrata</taxon>
        <taxon>Euteleostomi</taxon>
        <taxon>Actinopterygii</taxon>
        <taxon>Neopterygii</taxon>
        <taxon>Teleostei</taxon>
        <taxon>Neoteleostei</taxon>
        <taxon>Acanthomorphata</taxon>
        <taxon>Ovalentaria</taxon>
        <taxon>Atherinomorphae</taxon>
        <taxon>Cyprinodontiformes</taxon>
        <taxon>Rivulidae</taxon>
        <taxon>Kryptolebias</taxon>
    </lineage>
</organism>
<dbReference type="GO" id="GO:0005789">
    <property type="term" value="C:endoplasmic reticulum membrane"/>
    <property type="evidence" value="ECO:0007669"/>
    <property type="project" value="TreeGrafter"/>
</dbReference>
<evidence type="ECO:0000313" key="4">
    <source>
        <dbReference type="Proteomes" id="UP000264800"/>
    </source>
</evidence>
<dbReference type="GeneTree" id="ENSGT00940000165086"/>
<keyword evidence="1" id="KW-0472">Membrane</keyword>
<dbReference type="Gene3D" id="3.40.50.1820">
    <property type="entry name" value="alpha/beta hydrolase"/>
    <property type="match status" value="1"/>
</dbReference>
<reference evidence="3" key="2">
    <citation type="submission" date="2025-09" db="UniProtKB">
        <authorList>
            <consortium name="Ensembl"/>
        </authorList>
    </citation>
    <scope>IDENTIFICATION</scope>
</reference>
<keyword evidence="1" id="KW-1133">Transmembrane helix</keyword>
<name>A0A3Q3B288_KRYMA</name>
<accession>A0A3Q3B288</accession>
<dbReference type="GO" id="GO:0047372">
    <property type="term" value="F:monoacylglycerol lipase activity"/>
    <property type="evidence" value="ECO:0007669"/>
    <property type="project" value="TreeGrafter"/>
</dbReference>
<dbReference type="GO" id="GO:0052651">
    <property type="term" value="P:monoacylglycerol catabolic process"/>
    <property type="evidence" value="ECO:0007669"/>
    <property type="project" value="TreeGrafter"/>
</dbReference>
<dbReference type="STRING" id="37003.ENSKMAP00000023613"/>
<dbReference type="Proteomes" id="UP000264800">
    <property type="component" value="Unplaced"/>
</dbReference>
<keyword evidence="1" id="KW-0812">Transmembrane</keyword>
<evidence type="ECO:0000256" key="1">
    <source>
        <dbReference type="SAM" id="Phobius"/>
    </source>
</evidence>
<dbReference type="InterPro" id="IPR029058">
    <property type="entry name" value="AB_hydrolase_fold"/>
</dbReference>
<dbReference type="InterPro" id="IPR000073">
    <property type="entry name" value="AB_hydrolase_1"/>
</dbReference>
<feature type="domain" description="AB hydrolase-1" evidence="2">
    <location>
        <begin position="198"/>
        <end position="303"/>
    </location>
</feature>
<dbReference type="SUPFAM" id="SSF53474">
    <property type="entry name" value="alpha/beta-Hydrolases"/>
    <property type="match status" value="1"/>
</dbReference>